<dbReference type="InterPro" id="IPR011245">
    <property type="entry name" value="Butyrate_kin"/>
</dbReference>
<dbReference type="EMBL" id="JAOQJQ010000001">
    <property type="protein sequence ID" value="MCU6760842.1"/>
    <property type="molecule type" value="Genomic_DNA"/>
</dbReference>
<keyword evidence="4 9" id="KW-0808">Transferase</keyword>
<evidence type="ECO:0000256" key="3">
    <source>
        <dbReference type="ARBA" id="ARBA00022490"/>
    </source>
</evidence>
<comment type="catalytic activity">
    <reaction evidence="8 9">
        <text>butanoate + ATP = butanoyl phosphate + ADP</text>
        <dbReference type="Rhea" id="RHEA:13585"/>
        <dbReference type="ChEBI" id="CHEBI:17968"/>
        <dbReference type="ChEBI" id="CHEBI:30616"/>
        <dbReference type="ChEBI" id="CHEBI:58079"/>
        <dbReference type="ChEBI" id="CHEBI:456216"/>
        <dbReference type="EC" id="2.7.2.7"/>
    </reaction>
</comment>
<dbReference type="RefSeq" id="WP_158423723.1">
    <property type="nucleotide sequence ID" value="NZ_JAOQJQ010000001.1"/>
</dbReference>
<evidence type="ECO:0000256" key="1">
    <source>
        <dbReference type="ARBA" id="ARBA00004496"/>
    </source>
</evidence>
<dbReference type="PRINTS" id="PR00471">
    <property type="entry name" value="ACETATEKNASE"/>
</dbReference>
<dbReference type="NCBIfam" id="NF002834">
    <property type="entry name" value="PRK03011.1-5"/>
    <property type="match status" value="1"/>
</dbReference>
<keyword evidence="7 9" id="KW-0067">ATP-binding</keyword>
<dbReference type="HAMAP" id="MF_00542">
    <property type="entry name" value="Butyrate_kinase"/>
    <property type="match status" value="1"/>
</dbReference>
<evidence type="ECO:0000256" key="5">
    <source>
        <dbReference type="ARBA" id="ARBA00022741"/>
    </source>
</evidence>
<organism evidence="11 12">
    <name type="scientific">Brotonthovivens ammoniilytica</name>
    <dbReference type="NCBI Taxonomy" id="2981725"/>
    <lineage>
        <taxon>Bacteria</taxon>
        <taxon>Bacillati</taxon>
        <taxon>Bacillota</taxon>
        <taxon>Clostridia</taxon>
        <taxon>Lachnospirales</taxon>
        <taxon>Lachnospiraceae</taxon>
        <taxon>Brotonthovivens</taxon>
    </lineage>
</organism>
<dbReference type="PIRSF" id="PIRSF036458">
    <property type="entry name" value="Butyrate_kin"/>
    <property type="match status" value="1"/>
</dbReference>
<evidence type="ECO:0000256" key="10">
    <source>
        <dbReference type="RuleBase" id="RU003835"/>
    </source>
</evidence>
<evidence type="ECO:0000313" key="11">
    <source>
        <dbReference type="EMBL" id="MCU6760842.1"/>
    </source>
</evidence>
<evidence type="ECO:0000256" key="7">
    <source>
        <dbReference type="ARBA" id="ARBA00022840"/>
    </source>
</evidence>
<keyword evidence="6 9" id="KW-0418">Kinase</keyword>
<evidence type="ECO:0000256" key="8">
    <source>
        <dbReference type="ARBA" id="ARBA00048596"/>
    </source>
</evidence>
<dbReference type="NCBIfam" id="TIGR02707">
    <property type="entry name" value="butyr_kinase"/>
    <property type="match status" value="1"/>
</dbReference>
<evidence type="ECO:0000256" key="4">
    <source>
        <dbReference type="ARBA" id="ARBA00022679"/>
    </source>
</evidence>
<dbReference type="GO" id="GO:0047761">
    <property type="term" value="F:butyrate kinase activity"/>
    <property type="evidence" value="ECO:0007669"/>
    <property type="project" value="UniProtKB-EC"/>
</dbReference>
<dbReference type="Gene3D" id="3.30.420.40">
    <property type="match status" value="2"/>
</dbReference>
<gene>
    <name evidence="9 11" type="primary">buk</name>
    <name evidence="11" type="ORF">OCV88_00660</name>
</gene>
<keyword evidence="5 9" id="KW-0547">Nucleotide-binding</keyword>
<name>A0ABT2TFB7_9FIRM</name>
<dbReference type="InterPro" id="IPR043129">
    <property type="entry name" value="ATPase_NBD"/>
</dbReference>
<dbReference type="Proteomes" id="UP001652442">
    <property type="component" value="Unassembled WGS sequence"/>
</dbReference>
<dbReference type="InterPro" id="IPR023865">
    <property type="entry name" value="Aliphatic_acid_kinase_CS"/>
</dbReference>
<accession>A0ABT2TFB7</accession>
<protein>
    <recommendedName>
        <fullName evidence="9">Probable butyrate kinase</fullName>
        <shortName evidence="9">BK</shortName>
        <ecNumber evidence="9">2.7.2.7</ecNumber>
    </recommendedName>
    <alternativeName>
        <fullName evidence="9">Branched-chain carboxylic acid kinase</fullName>
    </alternativeName>
</protein>
<dbReference type="CDD" id="cd24011">
    <property type="entry name" value="ASKHA_NBD_BK"/>
    <property type="match status" value="1"/>
</dbReference>
<reference evidence="11 12" key="1">
    <citation type="journal article" date="2021" name="ISME Commun">
        <title>Automated analysis of genomic sequences facilitates high-throughput and comprehensive description of bacteria.</title>
        <authorList>
            <person name="Hitch T.C.A."/>
        </authorList>
    </citation>
    <scope>NUCLEOTIDE SEQUENCE [LARGE SCALE GENOMIC DNA]</scope>
    <source>
        <strain evidence="11 12">Sanger_109</strain>
    </source>
</reference>
<dbReference type="PANTHER" id="PTHR21060:SF3">
    <property type="entry name" value="BUTYRATE KINASE 2-RELATED"/>
    <property type="match status" value="1"/>
</dbReference>
<dbReference type="PANTHER" id="PTHR21060">
    <property type="entry name" value="ACETATE KINASE"/>
    <property type="match status" value="1"/>
</dbReference>
<evidence type="ECO:0000313" key="12">
    <source>
        <dbReference type="Proteomes" id="UP001652442"/>
    </source>
</evidence>
<dbReference type="Pfam" id="PF00871">
    <property type="entry name" value="Acetate_kinase"/>
    <property type="match status" value="1"/>
</dbReference>
<evidence type="ECO:0000256" key="9">
    <source>
        <dbReference type="HAMAP-Rule" id="MF_00542"/>
    </source>
</evidence>
<comment type="similarity">
    <text evidence="2 9 10">Belongs to the acetokinase family.</text>
</comment>
<sequence>MKKDYKVFVINPGSTSTKVAMFENEKKIFQTNVDHPVSELDKCQEIPDQLPLRLGTIKNALTDAGVSLDGIDAIATRSGSLAGLEGGVYSVNEKLLEDSFTNKYVKHPNSLGPTIAKKLQEEYGGEIFCVNPPDVDELCDYERVCGFHEFARVSRGHPLNHKENCIRYAQTQGKTYEEMNLIVCHLGGGVTVGAHQKGKMFCVNDGINGDGPMAPTRAGWLPATSLVKMCFSGDYAEKEIMDRITKKGGLIDHLGTADAREIVSRIKEGDKYAELIYNAFIWQIAKAVGGCAAAMKGEVDAIILTGGIAYDTYLTGHLKEYISWIAPVEDSPGELEMEGLASGAIRAMEGVEEIKVYTGIPVWSGFSCAPVFHGDKSSVRYY</sequence>
<evidence type="ECO:0000256" key="2">
    <source>
        <dbReference type="ARBA" id="ARBA00008748"/>
    </source>
</evidence>
<dbReference type="InterPro" id="IPR000890">
    <property type="entry name" value="Aliphatic_acid_kin_short-chain"/>
</dbReference>
<keyword evidence="3 9" id="KW-0963">Cytoplasm</keyword>
<comment type="subcellular location">
    <subcellularLocation>
        <location evidence="1 9">Cytoplasm</location>
    </subcellularLocation>
</comment>
<comment type="caution">
    <text evidence="11">The sequence shown here is derived from an EMBL/GenBank/DDBJ whole genome shotgun (WGS) entry which is preliminary data.</text>
</comment>
<evidence type="ECO:0000256" key="6">
    <source>
        <dbReference type="ARBA" id="ARBA00022777"/>
    </source>
</evidence>
<dbReference type="PROSITE" id="PS01076">
    <property type="entry name" value="ACETATE_KINASE_2"/>
    <property type="match status" value="1"/>
</dbReference>
<keyword evidence="12" id="KW-1185">Reference proteome</keyword>
<proteinExistence type="inferred from homology"/>
<dbReference type="EC" id="2.7.2.7" evidence="9"/>
<dbReference type="SUPFAM" id="SSF53067">
    <property type="entry name" value="Actin-like ATPase domain"/>
    <property type="match status" value="2"/>
</dbReference>